<dbReference type="InterPro" id="IPR044684">
    <property type="entry name" value="STR17/STR18/HARC1-like"/>
</dbReference>
<evidence type="ECO:0000259" key="1">
    <source>
        <dbReference type="PROSITE" id="PS50206"/>
    </source>
</evidence>
<dbReference type="GO" id="GO:0003824">
    <property type="term" value="F:catalytic activity"/>
    <property type="evidence" value="ECO:0007669"/>
    <property type="project" value="InterPro"/>
</dbReference>
<dbReference type="InterPro" id="IPR001763">
    <property type="entry name" value="Rhodanese-like_dom"/>
</dbReference>
<protein>
    <recommendedName>
        <fullName evidence="1">Rhodanese domain-containing protein</fullName>
    </recommendedName>
</protein>
<gene>
    <name evidence="2" type="ORF">COHA_009544</name>
</gene>
<comment type="caution">
    <text evidence="2">The sequence shown here is derived from an EMBL/GenBank/DDBJ whole genome shotgun (WGS) entry which is preliminary data.</text>
</comment>
<dbReference type="PANTHER" id="PTHR44542:SF14">
    <property type="entry name" value="PROTEIN HIGH ARSENIC CONTENT 1, MITOCHONDRIAL-RELATED"/>
    <property type="match status" value="1"/>
</dbReference>
<feature type="domain" description="Rhodanese" evidence="1">
    <location>
        <begin position="20"/>
        <end position="122"/>
    </location>
</feature>
<evidence type="ECO:0000313" key="2">
    <source>
        <dbReference type="EMBL" id="KAI7836583.1"/>
    </source>
</evidence>
<dbReference type="PROSITE" id="PS50206">
    <property type="entry name" value="RHODANESE_3"/>
    <property type="match status" value="1"/>
</dbReference>
<dbReference type="Proteomes" id="UP001205105">
    <property type="component" value="Unassembled WGS sequence"/>
</dbReference>
<name>A0AAD5H0I7_9CHLO</name>
<dbReference type="EMBL" id="JADXDR010000181">
    <property type="protein sequence ID" value="KAI7836583.1"/>
    <property type="molecule type" value="Genomic_DNA"/>
</dbReference>
<sequence>MSEAQRYESVDVEAADGLIQSKGFTLLDVRTPEEFKAGHAPEALNIPWMVSGPDGRTHNPQFMEQVRQAFPDPSQAKLCVACGGGTRGTSAAAAIAEAGYSSITCMPGGMKAWAARGLPTMAEESGKL</sequence>
<dbReference type="SMART" id="SM00450">
    <property type="entry name" value="RHOD"/>
    <property type="match status" value="1"/>
</dbReference>
<proteinExistence type="predicted"/>
<dbReference type="Gene3D" id="3.40.250.10">
    <property type="entry name" value="Rhodanese-like domain"/>
    <property type="match status" value="1"/>
</dbReference>
<dbReference type="SUPFAM" id="SSF52821">
    <property type="entry name" value="Rhodanese/Cell cycle control phosphatase"/>
    <property type="match status" value="1"/>
</dbReference>
<dbReference type="CDD" id="cd00158">
    <property type="entry name" value="RHOD"/>
    <property type="match status" value="1"/>
</dbReference>
<reference evidence="2" key="1">
    <citation type="submission" date="2020-11" db="EMBL/GenBank/DDBJ databases">
        <title>Chlorella ohadii genome sequencing and assembly.</title>
        <authorList>
            <person name="Murik O."/>
            <person name="Treves H."/>
            <person name="Kedem I."/>
            <person name="Shotland Y."/>
            <person name="Kaplan A."/>
        </authorList>
    </citation>
    <scope>NUCLEOTIDE SEQUENCE</scope>
    <source>
        <strain evidence="2">1</strain>
    </source>
</reference>
<evidence type="ECO:0000313" key="3">
    <source>
        <dbReference type="Proteomes" id="UP001205105"/>
    </source>
</evidence>
<organism evidence="2 3">
    <name type="scientific">Chlorella ohadii</name>
    <dbReference type="NCBI Taxonomy" id="2649997"/>
    <lineage>
        <taxon>Eukaryota</taxon>
        <taxon>Viridiplantae</taxon>
        <taxon>Chlorophyta</taxon>
        <taxon>core chlorophytes</taxon>
        <taxon>Trebouxiophyceae</taxon>
        <taxon>Chlorellales</taxon>
        <taxon>Chlorellaceae</taxon>
        <taxon>Chlorella clade</taxon>
        <taxon>Chlorella</taxon>
    </lineage>
</organism>
<accession>A0AAD5H0I7</accession>
<dbReference type="InterPro" id="IPR036873">
    <property type="entry name" value="Rhodanese-like_dom_sf"/>
</dbReference>
<keyword evidence="3" id="KW-1185">Reference proteome</keyword>
<dbReference type="PANTHER" id="PTHR44542">
    <property type="entry name" value="THIOSULFATE SULFURTRANSFERASE 18"/>
    <property type="match status" value="1"/>
</dbReference>
<dbReference type="Pfam" id="PF00581">
    <property type="entry name" value="Rhodanese"/>
    <property type="match status" value="1"/>
</dbReference>
<dbReference type="AlphaFoldDB" id="A0AAD5H0I7"/>